<dbReference type="EMBL" id="JAVRFH010000012">
    <property type="protein sequence ID" value="MDT0611478.1"/>
    <property type="molecule type" value="Genomic_DNA"/>
</dbReference>
<comment type="caution">
    <text evidence="1">The sequence shown here is derived from an EMBL/GenBank/DDBJ whole genome shotgun (WGS) entry which is preliminary data.</text>
</comment>
<evidence type="ECO:0000313" key="2">
    <source>
        <dbReference type="Proteomes" id="UP001180724"/>
    </source>
</evidence>
<name>A0ABU3AND1_9ACTN</name>
<reference evidence="1" key="1">
    <citation type="submission" date="2024-05" db="EMBL/GenBank/DDBJ databases">
        <title>30 novel species of actinomycetes from the DSMZ collection.</title>
        <authorList>
            <person name="Nouioui I."/>
        </authorList>
    </citation>
    <scope>NUCLEOTIDE SEQUENCE</scope>
    <source>
        <strain evidence="1">DSM 40712</strain>
    </source>
</reference>
<keyword evidence="2" id="KW-1185">Reference proteome</keyword>
<organism evidence="1 2">
    <name type="scientific">Streptomyces lancefieldiae</name>
    <dbReference type="NCBI Taxonomy" id="3075520"/>
    <lineage>
        <taxon>Bacteria</taxon>
        <taxon>Bacillati</taxon>
        <taxon>Actinomycetota</taxon>
        <taxon>Actinomycetes</taxon>
        <taxon>Kitasatosporales</taxon>
        <taxon>Streptomycetaceae</taxon>
        <taxon>Streptomyces</taxon>
    </lineage>
</organism>
<sequence length="50" mass="5554">MTDGVYAGHPAPGVRSLDDLLLLPNLMRFRGTDDFWPPEVLRERGKATDG</sequence>
<dbReference type="RefSeq" id="WP_311572981.1">
    <property type="nucleotide sequence ID" value="NZ_JAVRFH010000012.1"/>
</dbReference>
<accession>A0ABU3AND1</accession>
<proteinExistence type="predicted"/>
<gene>
    <name evidence="1" type="ORF">RM812_14750</name>
</gene>
<evidence type="ECO:0000313" key="1">
    <source>
        <dbReference type="EMBL" id="MDT0611478.1"/>
    </source>
</evidence>
<dbReference type="Proteomes" id="UP001180724">
    <property type="component" value="Unassembled WGS sequence"/>
</dbReference>
<protein>
    <submittedName>
        <fullName evidence="1">Uncharacterized protein</fullName>
    </submittedName>
</protein>